<keyword evidence="2" id="KW-1185">Reference proteome</keyword>
<accession>A0A4U5NIP0</accession>
<proteinExistence type="predicted"/>
<name>A0A4U5NIP0_STECR</name>
<dbReference type="Proteomes" id="UP000298663">
    <property type="component" value="Unassembled WGS sequence"/>
</dbReference>
<evidence type="ECO:0000313" key="2">
    <source>
        <dbReference type="Proteomes" id="UP000298663"/>
    </source>
</evidence>
<sequence length="325" mass="37478">MNDLPVIFKEATAALLTAPKNFYKHDVKPYVLPDQLWSEVMFKAWGHRQFYYFMLRQKNDSSWTHTFIPDSYGPCLSADDLKQDINFKFARVMGIYIIDKHYDDSADLPDPEIHFLTRPFSSLLNFVRGMTPQPHHPLAHLTISGHFSKEIGKEVSGAIGSLSFKILRIGPYRPAFNRILQNHFQSDSGQKECQLIFRSPKSSDPSTLSLIRHFYPLDFTKRLSSLVIQKGPLFTFADFENIFAEFLKASAFKLETEVPSFEADFEKGAKALLKDFRPDLRLNGTDTDHFCWRRNGASINVTTEDNSTKWRVYLSRLVYTSMLIP</sequence>
<dbReference type="EMBL" id="AZBU02000004">
    <property type="protein sequence ID" value="TKR83009.1"/>
    <property type="molecule type" value="Genomic_DNA"/>
</dbReference>
<protein>
    <submittedName>
        <fullName evidence="1">Uncharacterized protein</fullName>
    </submittedName>
</protein>
<comment type="caution">
    <text evidence="1">The sequence shown here is derived from an EMBL/GenBank/DDBJ whole genome shotgun (WGS) entry which is preliminary data.</text>
</comment>
<reference evidence="1 2" key="1">
    <citation type="journal article" date="2015" name="Genome Biol.">
        <title>Comparative genomics of Steinernema reveals deeply conserved gene regulatory networks.</title>
        <authorList>
            <person name="Dillman A.R."/>
            <person name="Macchietto M."/>
            <person name="Porter C.F."/>
            <person name="Rogers A."/>
            <person name="Williams B."/>
            <person name="Antoshechkin I."/>
            <person name="Lee M.M."/>
            <person name="Goodwin Z."/>
            <person name="Lu X."/>
            <person name="Lewis E.E."/>
            <person name="Goodrich-Blair H."/>
            <person name="Stock S.P."/>
            <person name="Adams B.J."/>
            <person name="Sternberg P.W."/>
            <person name="Mortazavi A."/>
        </authorList>
    </citation>
    <scope>NUCLEOTIDE SEQUENCE [LARGE SCALE GENOMIC DNA]</scope>
    <source>
        <strain evidence="1 2">ALL</strain>
    </source>
</reference>
<reference evidence="1 2" key="2">
    <citation type="journal article" date="2019" name="G3 (Bethesda)">
        <title>Hybrid Assembly of the Genome of the Entomopathogenic Nematode Steinernema carpocapsae Identifies the X-Chromosome.</title>
        <authorList>
            <person name="Serra L."/>
            <person name="Macchietto M."/>
            <person name="Macias-Munoz A."/>
            <person name="McGill C.J."/>
            <person name="Rodriguez I.M."/>
            <person name="Rodriguez B."/>
            <person name="Murad R."/>
            <person name="Mortazavi A."/>
        </authorList>
    </citation>
    <scope>NUCLEOTIDE SEQUENCE [LARGE SCALE GENOMIC DNA]</scope>
    <source>
        <strain evidence="1 2">ALL</strain>
    </source>
</reference>
<dbReference type="AlphaFoldDB" id="A0A4U5NIP0"/>
<organism evidence="1 2">
    <name type="scientific">Steinernema carpocapsae</name>
    <name type="common">Entomopathogenic nematode</name>
    <dbReference type="NCBI Taxonomy" id="34508"/>
    <lineage>
        <taxon>Eukaryota</taxon>
        <taxon>Metazoa</taxon>
        <taxon>Ecdysozoa</taxon>
        <taxon>Nematoda</taxon>
        <taxon>Chromadorea</taxon>
        <taxon>Rhabditida</taxon>
        <taxon>Tylenchina</taxon>
        <taxon>Panagrolaimomorpha</taxon>
        <taxon>Strongyloidoidea</taxon>
        <taxon>Steinernematidae</taxon>
        <taxon>Steinernema</taxon>
    </lineage>
</organism>
<evidence type="ECO:0000313" key="1">
    <source>
        <dbReference type="EMBL" id="TKR83009.1"/>
    </source>
</evidence>
<gene>
    <name evidence="1" type="ORF">L596_016666</name>
</gene>